<evidence type="ECO:0000256" key="3">
    <source>
        <dbReference type="ARBA" id="ARBA00022801"/>
    </source>
</evidence>
<accession>A0A8E0I6R6</accession>
<protein>
    <recommendedName>
        <fullName evidence="7">NlpC/P60 domain-containing protein</fullName>
    </recommendedName>
</protein>
<dbReference type="PROSITE" id="PS51935">
    <property type="entry name" value="NLPC_P60"/>
    <property type="match status" value="1"/>
</dbReference>
<evidence type="ECO:0000259" key="7">
    <source>
        <dbReference type="PROSITE" id="PS51935"/>
    </source>
</evidence>
<feature type="chain" id="PRO_5038562920" description="NlpC/P60 domain-containing protein" evidence="6">
    <location>
        <begin position="19"/>
        <end position="351"/>
    </location>
</feature>
<organism evidence="8 9">
    <name type="scientific">Lacticaseibacillus paracasei subsp. paracasei Lpp122</name>
    <dbReference type="NCBI Taxonomy" id="1256218"/>
    <lineage>
        <taxon>Bacteria</taxon>
        <taxon>Bacillati</taxon>
        <taxon>Bacillota</taxon>
        <taxon>Bacilli</taxon>
        <taxon>Lactobacillales</taxon>
        <taxon>Lactobacillaceae</taxon>
        <taxon>Lacticaseibacillus</taxon>
    </lineage>
</organism>
<dbReference type="Pfam" id="PF00877">
    <property type="entry name" value="NLPC_P60"/>
    <property type="match status" value="1"/>
</dbReference>
<evidence type="ECO:0000256" key="1">
    <source>
        <dbReference type="ARBA" id="ARBA00007074"/>
    </source>
</evidence>
<dbReference type="RefSeq" id="WP_016383443.1">
    <property type="nucleotide sequence ID" value="NZ_ANKW01000005.1"/>
</dbReference>
<dbReference type="AlphaFoldDB" id="A0A8E0I6R6"/>
<evidence type="ECO:0000313" key="9">
    <source>
        <dbReference type="Proteomes" id="UP000014281"/>
    </source>
</evidence>
<dbReference type="PANTHER" id="PTHR47053:SF1">
    <property type="entry name" value="MUREIN DD-ENDOPEPTIDASE MEPH-RELATED"/>
    <property type="match status" value="1"/>
</dbReference>
<feature type="signal peptide" evidence="6">
    <location>
        <begin position="1"/>
        <end position="18"/>
    </location>
</feature>
<dbReference type="EMBL" id="ANKW01000005">
    <property type="protein sequence ID" value="EPC20968.1"/>
    <property type="molecule type" value="Genomic_DNA"/>
</dbReference>
<evidence type="ECO:0000256" key="2">
    <source>
        <dbReference type="ARBA" id="ARBA00022670"/>
    </source>
</evidence>
<evidence type="ECO:0000256" key="5">
    <source>
        <dbReference type="SAM" id="MobiDB-lite"/>
    </source>
</evidence>
<name>A0A8E0I6R6_LACPA</name>
<feature type="region of interest" description="Disordered" evidence="5">
    <location>
        <begin position="166"/>
        <end position="225"/>
    </location>
</feature>
<dbReference type="InterPro" id="IPR051202">
    <property type="entry name" value="Peptidase_C40"/>
</dbReference>
<dbReference type="Gene3D" id="3.90.1720.10">
    <property type="entry name" value="endopeptidase domain like (from Nostoc punctiforme)"/>
    <property type="match status" value="1"/>
</dbReference>
<dbReference type="PANTHER" id="PTHR47053">
    <property type="entry name" value="MUREIN DD-ENDOPEPTIDASE MEPH-RELATED"/>
    <property type="match status" value="1"/>
</dbReference>
<comment type="caution">
    <text evidence="8">The sequence shown here is derived from an EMBL/GenBank/DDBJ whole genome shotgun (WGS) entry which is preliminary data.</text>
</comment>
<keyword evidence="2" id="KW-0645">Protease</keyword>
<gene>
    <name evidence="8" type="ORF">Lpp122_0584</name>
</gene>
<dbReference type="GO" id="GO:0006508">
    <property type="term" value="P:proteolysis"/>
    <property type="evidence" value="ECO:0007669"/>
    <property type="project" value="UniProtKB-KW"/>
</dbReference>
<dbReference type="InterPro" id="IPR038765">
    <property type="entry name" value="Papain-like_cys_pep_sf"/>
</dbReference>
<keyword evidence="3" id="KW-0378">Hydrolase</keyword>
<reference evidence="8 9" key="1">
    <citation type="journal article" date="2013" name="PLoS ONE">
        <title>Lactobacillus paracasei comparative genomics: towards species pan-genome definition and exploitation of diversity.</title>
        <authorList>
            <person name="Smokvina T."/>
            <person name="Wels M."/>
            <person name="Polka J."/>
            <person name="Chervaux C."/>
            <person name="Brisse S."/>
            <person name="Boekhorst J."/>
            <person name="van Hylckama Vlieg J.E."/>
            <person name="Siezen R.J."/>
        </authorList>
    </citation>
    <scope>NUCLEOTIDE SEQUENCE [LARGE SCALE GENOMIC DNA]</scope>
    <source>
        <strain evidence="8 9">Lpp122</strain>
    </source>
</reference>
<dbReference type="InterPro" id="IPR000064">
    <property type="entry name" value="NLP_P60_dom"/>
</dbReference>
<dbReference type="SUPFAM" id="SSF54001">
    <property type="entry name" value="Cysteine proteinases"/>
    <property type="match status" value="1"/>
</dbReference>
<dbReference type="Gene3D" id="2.30.30.40">
    <property type="entry name" value="SH3 Domains"/>
    <property type="match status" value="1"/>
</dbReference>
<evidence type="ECO:0000256" key="6">
    <source>
        <dbReference type="SAM" id="SignalP"/>
    </source>
</evidence>
<keyword evidence="4" id="KW-0788">Thiol protease</keyword>
<dbReference type="Proteomes" id="UP000014281">
    <property type="component" value="Unassembled WGS sequence"/>
</dbReference>
<evidence type="ECO:0000313" key="8">
    <source>
        <dbReference type="EMBL" id="EPC20968.1"/>
    </source>
</evidence>
<evidence type="ECO:0000256" key="4">
    <source>
        <dbReference type="ARBA" id="ARBA00022807"/>
    </source>
</evidence>
<keyword evidence="6" id="KW-0732">Signal</keyword>
<feature type="compositionally biased region" description="Low complexity" evidence="5">
    <location>
        <begin position="173"/>
        <end position="225"/>
    </location>
</feature>
<comment type="similarity">
    <text evidence="1">Belongs to the peptidase C40 family.</text>
</comment>
<feature type="domain" description="NlpC/P60" evidence="7">
    <location>
        <begin position="231"/>
        <end position="351"/>
    </location>
</feature>
<dbReference type="GO" id="GO:0008234">
    <property type="term" value="F:cysteine-type peptidase activity"/>
    <property type="evidence" value="ECO:0007669"/>
    <property type="project" value="UniProtKB-KW"/>
</dbReference>
<sequence>MKLTKLSMIGLTSATILAGIALSQTNGVHASTLSTKYSSNVRQAPTIHAAITGGLAVGTDRNYQTVAQADGYTWYQLANNQWVANAGAQPITGKLTVIAGSNKRTGPGLKYQIVGSFTTGQSLSFTNTTKADGYTWYQVGNGAWVASAGTREVSDTNAVSTAAIKQSTTTSEASNGASQTASTASATTPVQNSTAASQSSSTRSATAQSTTTQSTVTQSTVTQSTTGTSVSAKAAAVIALARQQVGKPYVYGAKGPNSFDCSGLMYYVFSHALGMNIGGWTGTQQYAGTRVNLSNLQPGDLLFWGNSGTPYHDALYIGNNQFIDAPKPGETVRVSTISSYFMPSFGVRVLK</sequence>
<proteinExistence type="inferred from homology"/>